<evidence type="ECO:0000313" key="3">
    <source>
        <dbReference type="EMBL" id="OQO71577.1"/>
    </source>
</evidence>
<sequence>MVSQPSTQASDTMPAGDPRHPYFAHRPTKPPHYRNNFKQSQSEHKEIKGLIEEKKENFYHLKEQIVMKHSMGIDETQMFLQNTQNLYEEFRTQKDRLLNNRLFMEEQRKAIHAFLKEETVPNGNKALREYFEMYNFEIKGTEMDQLMINSLITDCERMINELQVVTKSKDPHLANSSTTKTPTISPLEEGLLTRNKELSTNFNSLMQEINDLRGQANELQSQLFWNKQFPGETLPYNRHDMEADLNHIRNDQLPKLENERTRIQTEIMKEKKHIELLVKKGKISPLKAIEYVNEYDKLIHNFEETIDHLDNKRNKRERVGKPNLSENTLTTATTPASPTPAINAATPEQPAPAMNTTSTERITPAINATTPEQSTPAKTTTTESPTLSMPETYIQKRNKMLELKFDMVMQETKALNKQFLEIDNFFYRRRKFMTLHFLKLMEI</sequence>
<dbReference type="EMBL" id="MJEA01000001">
    <property type="protein sequence ID" value="OQO71577.1"/>
    <property type="molecule type" value="Genomic_DNA"/>
</dbReference>
<comment type="caution">
    <text evidence="3">The sequence shown here is derived from an EMBL/GenBank/DDBJ whole genome shotgun (WGS) entry which is preliminary data.</text>
</comment>
<dbReference type="Proteomes" id="UP000192477">
    <property type="component" value="Unassembled WGS sequence"/>
</dbReference>
<accession>A0A1V8YMP6</accession>
<feature type="compositionally biased region" description="Low complexity" evidence="2">
    <location>
        <begin position="328"/>
        <end position="347"/>
    </location>
</feature>
<feature type="compositionally biased region" description="Polar residues" evidence="2">
    <location>
        <begin position="1"/>
        <end position="11"/>
    </location>
</feature>
<feature type="region of interest" description="Disordered" evidence="2">
    <location>
        <begin position="313"/>
        <end position="355"/>
    </location>
</feature>
<proteinExistence type="predicted"/>
<reference evidence="3 4" key="1">
    <citation type="journal article" date="2017" name="BMC Microbiol.">
        <title>Comparative genomics of Enterococcus spp. isolated from bovine feces.</title>
        <authorList>
            <person name="Beukers A.G."/>
            <person name="Zaheer R."/>
            <person name="Goji N."/>
            <person name="Amoako K.K."/>
            <person name="Chaves A.V."/>
            <person name="Ward M.P."/>
            <person name="McAllister T.A."/>
        </authorList>
    </citation>
    <scope>NUCLEOTIDE SEQUENCE [LARGE SCALE GENOMIC DNA]</scope>
    <source>
        <strain evidence="3 4">F1129D 143</strain>
    </source>
</reference>
<dbReference type="AlphaFoldDB" id="A0A1V8YMP6"/>
<feature type="region of interest" description="Disordered" evidence="2">
    <location>
        <begin position="1"/>
        <end position="29"/>
    </location>
</feature>
<keyword evidence="1" id="KW-0175">Coiled coil</keyword>
<gene>
    <name evidence="3" type="ORF">BH747_01740</name>
</gene>
<feature type="coiled-coil region" evidence="1">
    <location>
        <begin position="80"/>
        <end position="107"/>
    </location>
</feature>
<evidence type="ECO:0000256" key="1">
    <source>
        <dbReference type="SAM" id="Coils"/>
    </source>
</evidence>
<evidence type="ECO:0000256" key="2">
    <source>
        <dbReference type="SAM" id="MobiDB-lite"/>
    </source>
</evidence>
<organism evidence="3 4">
    <name type="scientific">Enterococcus villorum</name>
    <dbReference type="NCBI Taxonomy" id="112904"/>
    <lineage>
        <taxon>Bacteria</taxon>
        <taxon>Bacillati</taxon>
        <taxon>Bacillota</taxon>
        <taxon>Bacilli</taxon>
        <taxon>Lactobacillales</taxon>
        <taxon>Enterococcaceae</taxon>
        <taxon>Enterococcus</taxon>
    </lineage>
</organism>
<name>A0A1V8YMP6_9ENTE</name>
<protein>
    <submittedName>
        <fullName evidence="3">Uncharacterized protein</fullName>
    </submittedName>
</protein>
<feature type="coiled-coil region" evidence="1">
    <location>
        <begin position="195"/>
        <end position="222"/>
    </location>
</feature>
<evidence type="ECO:0000313" key="4">
    <source>
        <dbReference type="Proteomes" id="UP000192477"/>
    </source>
</evidence>